<dbReference type="RefSeq" id="WP_003333667.1">
    <property type="nucleotide sequence ID" value="NZ_CP007806.1"/>
</dbReference>
<sequence>MEKVLVTGGNGWIGRYVVSMLHKMGWEVHATYRKAPLLDITCAWHQANLLSHTEVTALIDQVKPSHLVHLAWESVPPHCYHSLANYDWVQSSMTLFRHFAKCGGKRIVVAGTCAEYEWLEGYLSEAGSLYSYKTPYSACKNILRLWLQSYTEQVGLSACWGRIFHLYGPHDPGNRLISTLITSLLKGEEALCTHGNQYRDFLYIADVADALVALLRSEMRGAVNIASGQSSQLKQIASLIGQKIGSEDLIKWGAIPSPQDEPLFVGANIARLQEGINWNPKYSLDAGLEETIIWWRKHLDGCSYR</sequence>
<proteinExistence type="predicted"/>
<dbReference type="STRING" id="1042163.BRLA_c003010"/>
<dbReference type="PANTHER" id="PTHR43245:SF13">
    <property type="entry name" value="UDP-D-APIOSE_UDP-D-XYLOSE SYNTHASE 2"/>
    <property type="match status" value="1"/>
</dbReference>
<dbReference type="Pfam" id="PF01370">
    <property type="entry name" value="Epimerase"/>
    <property type="match status" value="1"/>
</dbReference>
<dbReference type="InterPro" id="IPR036291">
    <property type="entry name" value="NAD(P)-bd_dom_sf"/>
</dbReference>
<organism evidence="2 3">
    <name type="scientific">Brevibacillus laterosporus LMG 15441</name>
    <dbReference type="NCBI Taxonomy" id="1042163"/>
    <lineage>
        <taxon>Bacteria</taxon>
        <taxon>Bacillati</taxon>
        <taxon>Bacillota</taxon>
        <taxon>Bacilli</taxon>
        <taxon>Bacillales</taxon>
        <taxon>Paenibacillaceae</taxon>
        <taxon>Brevibacillus</taxon>
    </lineage>
</organism>
<dbReference type="GO" id="GO:0016491">
    <property type="term" value="F:oxidoreductase activity"/>
    <property type="evidence" value="ECO:0007669"/>
    <property type="project" value="UniProtKB-KW"/>
</dbReference>
<reference evidence="2 3" key="1">
    <citation type="journal article" date="2011" name="J. Bacteriol.">
        <title>Genome sequence of Brevibacillus laterosporus LMG 15441, a pathogen of invertebrates.</title>
        <authorList>
            <person name="Djukic M."/>
            <person name="Poehlein A."/>
            <person name="Thurmer A."/>
            <person name="Daniel R."/>
        </authorList>
    </citation>
    <scope>NUCLEOTIDE SEQUENCE [LARGE SCALE GENOMIC DNA]</scope>
    <source>
        <strain evidence="2 3">LMG 15441</strain>
    </source>
</reference>
<accession>A0A075QZQ5</accession>
<dbReference type="Gene3D" id="3.40.50.720">
    <property type="entry name" value="NAD(P)-binding Rossmann-like Domain"/>
    <property type="match status" value="1"/>
</dbReference>
<gene>
    <name evidence="2" type="ORF">BRLA_c003010</name>
</gene>
<dbReference type="SUPFAM" id="SSF51735">
    <property type="entry name" value="NAD(P)-binding Rossmann-fold domains"/>
    <property type="match status" value="1"/>
</dbReference>
<keyword evidence="2" id="KW-0560">Oxidoreductase</keyword>
<dbReference type="HOGENOM" id="CLU_007383_1_7_9"/>
<evidence type="ECO:0000313" key="3">
    <source>
        <dbReference type="Proteomes" id="UP000005850"/>
    </source>
</evidence>
<feature type="domain" description="NAD-dependent epimerase/dehydratase" evidence="1">
    <location>
        <begin position="4"/>
        <end position="225"/>
    </location>
</feature>
<dbReference type="KEGG" id="blr:BRLA_c003010"/>
<dbReference type="EC" id="1.1.1.364" evidence="2"/>
<dbReference type="PANTHER" id="PTHR43245">
    <property type="entry name" value="BIFUNCTIONAL POLYMYXIN RESISTANCE PROTEIN ARNA"/>
    <property type="match status" value="1"/>
</dbReference>
<dbReference type="InterPro" id="IPR050177">
    <property type="entry name" value="Lipid_A_modif_metabolic_enz"/>
</dbReference>
<name>A0A075QZQ5_BRELA</name>
<keyword evidence="3" id="KW-1185">Reference proteome</keyword>
<dbReference type="EMBL" id="CP007806">
    <property type="protein sequence ID" value="AIG24696.1"/>
    <property type="molecule type" value="Genomic_DNA"/>
</dbReference>
<dbReference type="AlphaFoldDB" id="A0A075QZQ5"/>
<protein>
    <submittedName>
        <fullName evidence="2">dTDP-4-oxo-6-deoxy-D-allose reductase</fullName>
        <ecNumber evidence="2">1.1.1.364</ecNumber>
    </submittedName>
</protein>
<dbReference type="Proteomes" id="UP000005850">
    <property type="component" value="Chromosome"/>
</dbReference>
<dbReference type="eggNOG" id="COG0451">
    <property type="taxonomic scope" value="Bacteria"/>
</dbReference>
<evidence type="ECO:0000313" key="2">
    <source>
        <dbReference type="EMBL" id="AIG24696.1"/>
    </source>
</evidence>
<evidence type="ECO:0000259" key="1">
    <source>
        <dbReference type="Pfam" id="PF01370"/>
    </source>
</evidence>
<dbReference type="InterPro" id="IPR001509">
    <property type="entry name" value="Epimerase_deHydtase"/>
</dbReference>